<evidence type="ECO:0000256" key="5">
    <source>
        <dbReference type="ARBA" id="ARBA00023284"/>
    </source>
</evidence>
<reference evidence="9 10" key="1">
    <citation type="submission" date="2017-06" db="EMBL/GenBank/DDBJ databases">
        <authorList>
            <person name="Kim H.J."/>
            <person name="Triplett B.A."/>
        </authorList>
    </citation>
    <scope>NUCLEOTIDE SEQUENCE [LARGE SCALE GENOMIC DNA]</scope>
    <source>
        <strain evidence="9 10">CGMCC 4.1858</strain>
    </source>
</reference>
<dbReference type="SUPFAM" id="SSF52833">
    <property type="entry name" value="Thioredoxin-like"/>
    <property type="match status" value="1"/>
</dbReference>
<dbReference type="PANTHER" id="PTHR13887:SF14">
    <property type="entry name" value="DISULFIDE BOND FORMATION PROTEIN D"/>
    <property type="match status" value="1"/>
</dbReference>
<organism evidence="9 10">
    <name type="scientific">Actinacidiphila glaucinigra</name>
    <dbReference type="NCBI Taxonomy" id="235986"/>
    <lineage>
        <taxon>Bacteria</taxon>
        <taxon>Bacillati</taxon>
        <taxon>Actinomycetota</taxon>
        <taxon>Actinomycetes</taxon>
        <taxon>Kitasatosporales</taxon>
        <taxon>Streptomycetaceae</taxon>
        <taxon>Actinacidiphila</taxon>
    </lineage>
</organism>
<keyword evidence="7" id="KW-1133">Transmembrane helix</keyword>
<evidence type="ECO:0000256" key="4">
    <source>
        <dbReference type="ARBA" id="ARBA00023157"/>
    </source>
</evidence>
<keyword evidence="4" id="KW-1015">Disulfide bond</keyword>
<keyword evidence="7" id="KW-0472">Membrane</keyword>
<keyword evidence="3" id="KW-0560">Oxidoreductase</keyword>
<dbReference type="GO" id="GO:0016853">
    <property type="term" value="F:isomerase activity"/>
    <property type="evidence" value="ECO:0007669"/>
    <property type="project" value="UniProtKB-KW"/>
</dbReference>
<evidence type="ECO:0000256" key="2">
    <source>
        <dbReference type="ARBA" id="ARBA00022729"/>
    </source>
</evidence>
<keyword evidence="7" id="KW-0812">Transmembrane</keyword>
<gene>
    <name evidence="9" type="ORF">SAMN05216252_101569</name>
</gene>
<dbReference type="InterPro" id="IPR012336">
    <property type="entry name" value="Thioredoxin-like_fold"/>
</dbReference>
<protein>
    <submittedName>
        <fullName evidence="9">Protein-disulfide isomerase</fullName>
    </submittedName>
</protein>
<dbReference type="PANTHER" id="PTHR13887">
    <property type="entry name" value="GLUTATHIONE S-TRANSFERASE KAPPA"/>
    <property type="match status" value="1"/>
</dbReference>
<dbReference type="Proteomes" id="UP000198280">
    <property type="component" value="Unassembled WGS sequence"/>
</dbReference>
<feature type="compositionally biased region" description="Basic and acidic residues" evidence="6">
    <location>
        <begin position="1"/>
        <end position="25"/>
    </location>
</feature>
<feature type="compositionally biased region" description="Low complexity" evidence="6">
    <location>
        <begin position="265"/>
        <end position="295"/>
    </location>
</feature>
<dbReference type="GO" id="GO:0016491">
    <property type="term" value="F:oxidoreductase activity"/>
    <property type="evidence" value="ECO:0007669"/>
    <property type="project" value="UniProtKB-KW"/>
</dbReference>
<keyword evidence="10" id="KW-1185">Reference proteome</keyword>
<keyword evidence="2" id="KW-0732">Signal</keyword>
<keyword evidence="5" id="KW-0676">Redox-active center</keyword>
<dbReference type="InterPro" id="IPR036249">
    <property type="entry name" value="Thioredoxin-like_sf"/>
</dbReference>
<dbReference type="Gene3D" id="3.40.30.10">
    <property type="entry name" value="Glutaredoxin"/>
    <property type="match status" value="1"/>
</dbReference>
<dbReference type="AlphaFoldDB" id="A0A238ZU55"/>
<dbReference type="CDD" id="cd02972">
    <property type="entry name" value="DsbA_family"/>
    <property type="match status" value="1"/>
</dbReference>
<proteinExistence type="inferred from homology"/>
<evidence type="ECO:0000256" key="7">
    <source>
        <dbReference type="SAM" id="Phobius"/>
    </source>
</evidence>
<feature type="domain" description="Thioredoxin-like fold" evidence="8">
    <location>
        <begin position="81"/>
        <end position="232"/>
    </location>
</feature>
<dbReference type="OrthoDB" id="4135024at2"/>
<keyword evidence="9" id="KW-0413">Isomerase</keyword>
<evidence type="ECO:0000259" key="8">
    <source>
        <dbReference type="Pfam" id="PF13462"/>
    </source>
</evidence>
<feature type="region of interest" description="Disordered" evidence="6">
    <location>
        <begin position="251"/>
        <end position="295"/>
    </location>
</feature>
<evidence type="ECO:0000256" key="3">
    <source>
        <dbReference type="ARBA" id="ARBA00023002"/>
    </source>
</evidence>
<feature type="transmembrane region" description="Helical" evidence="7">
    <location>
        <begin position="33"/>
        <end position="53"/>
    </location>
</feature>
<comment type="similarity">
    <text evidence="1">Belongs to the thioredoxin family. DsbA subfamily.</text>
</comment>
<evidence type="ECO:0000256" key="6">
    <source>
        <dbReference type="SAM" id="MobiDB-lite"/>
    </source>
</evidence>
<accession>A0A238ZU55</accession>
<dbReference type="Pfam" id="PF13462">
    <property type="entry name" value="Thioredoxin_4"/>
    <property type="match status" value="1"/>
</dbReference>
<dbReference type="EMBL" id="FZOF01000001">
    <property type="protein sequence ID" value="SNR86957.1"/>
    <property type="molecule type" value="Genomic_DNA"/>
</dbReference>
<dbReference type="RefSeq" id="WP_089221955.1">
    <property type="nucleotide sequence ID" value="NZ_FZOF01000001.1"/>
</dbReference>
<name>A0A238ZU55_9ACTN</name>
<evidence type="ECO:0000313" key="10">
    <source>
        <dbReference type="Proteomes" id="UP000198280"/>
    </source>
</evidence>
<feature type="region of interest" description="Disordered" evidence="6">
    <location>
        <begin position="1"/>
        <end position="30"/>
    </location>
</feature>
<evidence type="ECO:0000256" key="1">
    <source>
        <dbReference type="ARBA" id="ARBA00005791"/>
    </source>
</evidence>
<sequence length="295" mass="30561">MSEKNREGKRNARDRLQEQRADDQRRQKRKRTAIVAGSVVGVLVVGAVIGVVVSNSGGGSVAPAVAPAGATGKDKLALPNGASDAPSTLTVYEDFRCPACAAYENELRDTIHGLQDEGQLKVEYHLVRLIDGNLGGTGSLDAANAAACAQDEGKFRAYHDVLYQNQPQENDDRFADKNHLLELAAKVPGLKTPAFTSCVKDGTYDDWVNANNKAFGAAGFNSTPTILLNGGENLLAKGQPNLTADRLKQLVTEANKGKKPGTATQGATPPSASGSPGTASGSAPAGGSPAAPQSG</sequence>
<evidence type="ECO:0000313" key="9">
    <source>
        <dbReference type="EMBL" id="SNR86957.1"/>
    </source>
</evidence>